<keyword evidence="3" id="KW-1185">Reference proteome</keyword>
<evidence type="ECO:0000313" key="3">
    <source>
        <dbReference type="Proteomes" id="UP000278907"/>
    </source>
</evidence>
<keyword evidence="1" id="KW-1133">Transmembrane helix</keyword>
<keyword evidence="1" id="KW-0812">Transmembrane</keyword>
<organism evidence="2 3">
    <name type="scientific">Corallococcus praedator</name>
    <dbReference type="NCBI Taxonomy" id="2316724"/>
    <lineage>
        <taxon>Bacteria</taxon>
        <taxon>Pseudomonadati</taxon>
        <taxon>Myxococcota</taxon>
        <taxon>Myxococcia</taxon>
        <taxon>Myxococcales</taxon>
        <taxon>Cystobacterineae</taxon>
        <taxon>Myxococcaceae</taxon>
        <taxon>Corallococcus</taxon>
    </lineage>
</organism>
<comment type="caution">
    <text evidence="2">The sequence shown here is derived from an EMBL/GenBank/DDBJ whole genome shotgun (WGS) entry which is preliminary data.</text>
</comment>
<evidence type="ECO:0000313" key="2">
    <source>
        <dbReference type="EMBL" id="RKH90663.1"/>
    </source>
</evidence>
<reference evidence="2 3" key="1">
    <citation type="submission" date="2018-09" db="EMBL/GenBank/DDBJ databases">
        <authorList>
            <person name="Livingstone P.G."/>
            <person name="Whitworth D.E."/>
        </authorList>
    </citation>
    <scope>NUCLEOTIDE SEQUENCE [LARGE SCALE GENOMIC DNA]</scope>
    <source>
        <strain evidence="2 3">CA031B</strain>
    </source>
</reference>
<feature type="non-terminal residue" evidence="2">
    <location>
        <position position="71"/>
    </location>
</feature>
<evidence type="ECO:0000256" key="1">
    <source>
        <dbReference type="SAM" id="Phobius"/>
    </source>
</evidence>
<dbReference type="Proteomes" id="UP000278907">
    <property type="component" value="Unassembled WGS sequence"/>
</dbReference>
<proteinExistence type="predicted"/>
<protein>
    <submittedName>
        <fullName evidence="2">Energy transducer TonB</fullName>
    </submittedName>
</protein>
<feature type="transmembrane region" description="Helical" evidence="1">
    <location>
        <begin position="20"/>
        <end position="42"/>
    </location>
</feature>
<accession>A0ABX9Q6Q1</accession>
<keyword evidence="1" id="KW-0472">Membrane</keyword>
<dbReference type="EMBL" id="RAWI01000601">
    <property type="protein sequence ID" value="RKH90663.1"/>
    <property type="molecule type" value="Genomic_DNA"/>
</dbReference>
<name>A0ABX9Q6Q1_9BACT</name>
<sequence length="71" mass="7944">MSQAVLDPSLQPQRDRSTRFVLGFFLVSLALHAGGFWFISTLEGRKQMASQRPVELVMVEVQKPPPPPPPE</sequence>
<gene>
    <name evidence="2" type="ORF">D7Y13_39535</name>
</gene>